<dbReference type="Proteomes" id="UP001333102">
    <property type="component" value="Chromosome"/>
</dbReference>
<evidence type="ECO:0000259" key="3">
    <source>
        <dbReference type="Pfam" id="PF08279"/>
    </source>
</evidence>
<organism evidence="4 5">
    <name type="scientific">Geochorda subterranea</name>
    <dbReference type="NCBI Taxonomy" id="3109564"/>
    <lineage>
        <taxon>Bacteria</taxon>
        <taxon>Bacillati</taxon>
        <taxon>Bacillota</taxon>
        <taxon>Limnochordia</taxon>
        <taxon>Limnochordales</taxon>
        <taxon>Geochordaceae</taxon>
        <taxon>Geochorda</taxon>
    </lineage>
</organism>
<protein>
    <submittedName>
        <fullName evidence="4">Transcription repressor NadR</fullName>
    </submittedName>
</protein>
<dbReference type="InterPro" id="IPR036390">
    <property type="entry name" value="WH_DNA-bd_sf"/>
</dbReference>
<feature type="domain" description="3H" evidence="2">
    <location>
        <begin position="98"/>
        <end position="193"/>
    </location>
</feature>
<keyword evidence="5" id="KW-1185">Reference proteome</keyword>
<dbReference type="PANTHER" id="PTHR40068">
    <property type="entry name" value="TRANSCRIPTION REPRESSOR NIAR-RELATED"/>
    <property type="match status" value="1"/>
</dbReference>
<dbReference type="Pfam" id="PF02829">
    <property type="entry name" value="3H"/>
    <property type="match status" value="1"/>
</dbReference>
<evidence type="ECO:0000313" key="5">
    <source>
        <dbReference type="Proteomes" id="UP001333102"/>
    </source>
</evidence>
<dbReference type="RefSeq" id="WP_324669397.1">
    <property type="nucleotide sequence ID" value="NZ_CP141614.1"/>
</dbReference>
<dbReference type="InterPro" id="IPR004173">
    <property type="entry name" value="3H_domain"/>
</dbReference>
<name>A0ABZ1BQS8_9FIRM</name>
<feature type="region of interest" description="Disordered" evidence="1">
    <location>
        <begin position="1"/>
        <end position="27"/>
    </location>
</feature>
<evidence type="ECO:0000313" key="4">
    <source>
        <dbReference type="EMBL" id="WRP15008.1"/>
    </source>
</evidence>
<accession>A0ABZ1BQS8</accession>
<feature type="domain" description="Helix-turn-helix type 11" evidence="3">
    <location>
        <begin position="27"/>
        <end position="79"/>
    </location>
</feature>
<dbReference type="SUPFAM" id="SSF46785">
    <property type="entry name" value="Winged helix' DNA-binding domain"/>
    <property type="match status" value="1"/>
</dbReference>
<dbReference type="Gene3D" id="3.30.1340.20">
    <property type="entry name" value="3H domain"/>
    <property type="match status" value="1"/>
</dbReference>
<dbReference type="PANTHER" id="PTHR40068:SF1">
    <property type="entry name" value="TRANSCRIPTION REPRESSOR NIAR-RELATED"/>
    <property type="match status" value="1"/>
</dbReference>
<dbReference type="EMBL" id="CP141614">
    <property type="protein sequence ID" value="WRP15008.1"/>
    <property type="molecule type" value="Genomic_DNA"/>
</dbReference>
<dbReference type="PIRSF" id="PIRSF037847">
    <property type="entry name" value="NiaR"/>
    <property type="match status" value="1"/>
</dbReference>
<dbReference type="InterPro" id="IPR013196">
    <property type="entry name" value="HTH_11"/>
</dbReference>
<gene>
    <name evidence="4" type="ORF">VLY81_02200</name>
</gene>
<dbReference type="Gene3D" id="1.10.10.10">
    <property type="entry name" value="Winged helix-like DNA-binding domain superfamily/Winged helix DNA-binding domain"/>
    <property type="match status" value="1"/>
</dbReference>
<proteinExistence type="predicted"/>
<dbReference type="InterPro" id="IPR036388">
    <property type="entry name" value="WH-like_DNA-bd_sf"/>
</dbReference>
<evidence type="ECO:0000259" key="2">
    <source>
        <dbReference type="Pfam" id="PF02829"/>
    </source>
</evidence>
<dbReference type="InterPro" id="IPR026043">
    <property type="entry name" value="NadR"/>
</dbReference>
<dbReference type="SUPFAM" id="SSF75500">
    <property type="entry name" value="Putative transcriptional regulator TM1602, C-terminal domain"/>
    <property type="match status" value="1"/>
</dbReference>
<dbReference type="InterPro" id="IPR035922">
    <property type="entry name" value="3H_dom_sf"/>
</dbReference>
<evidence type="ECO:0000256" key="1">
    <source>
        <dbReference type="SAM" id="MobiDB-lite"/>
    </source>
</evidence>
<sequence length="196" mass="20891">MGSVVSPPGRGDGTEAGMPSERSPEARRQALLDLLRQADGPVPGSRLAERLGVSRQIIVQDVTVLRAAGAPILATPKGYLLTEPNRPDPRWACRRVLAVSHGPDDIETELDAICDLGGRVVDVIVEHPLYGELRGLVMTASRADVDEFVQSLRASGAAPLLALTGGPHLHTIEAASEARLDAIARRLRELGFLMEG</sequence>
<dbReference type="Pfam" id="PF08279">
    <property type="entry name" value="HTH_11"/>
    <property type="match status" value="1"/>
</dbReference>
<reference evidence="5" key="1">
    <citation type="submission" date="2023-12" db="EMBL/GenBank/DDBJ databases">
        <title>Novel isolates from deep terrestrial aquifers shed light on the physiology and ecology of the class Limnochordia.</title>
        <authorList>
            <person name="Karnachuk O.V."/>
            <person name="Lukina A.P."/>
            <person name="Avakyan M.R."/>
            <person name="Kadnikov V."/>
            <person name="Begmatov S."/>
            <person name="Beletsky A.V."/>
            <person name="Mardanov A.V."/>
            <person name="Ravin N.V."/>
        </authorList>
    </citation>
    <scope>NUCLEOTIDE SEQUENCE [LARGE SCALE GENOMIC DNA]</scope>
    <source>
        <strain evidence="5">LN</strain>
    </source>
</reference>